<evidence type="ECO:0008006" key="3">
    <source>
        <dbReference type="Google" id="ProtNLM"/>
    </source>
</evidence>
<accession>A0A222FGF0</accession>
<dbReference type="Proteomes" id="UP000202440">
    <property type="component" value="Chromosome"/>
</dbReference>
<proteinExistence type="predicted"/>
<name>A0A222FGF0_9GAMM</name>
<keyword evidence="2" id="KW-1185">Reference proteome</keyword>
<reference evidence="1 2" key="1">
    <citation type="submission" date="2017-07" db="EMBL/GenBank/DDBJ databases">
        <title>Annotated genome sequence of Bacterioplanes sanyensis isolated from Red Sea.</title>
        <authorList>
            <person name="Rehman Z.U."/>
        </authorList>
    </citation>
    <scope>NUCLEOTIDE SEQUENCE [LARGE SCALE GENOMIC DNA]</scope>
    <source>
        <strain evidence="1 2">NV9</strain>
    </source>
</reference>
<protein>
    <recommendedName>
        <fullName evidence="3">DUF4145 domain-containing protein</fullName>
    </recommendedName>
</protein>
<gene>
    <name evidence="1" type="ORF">CHH28_02825</name>
</gene>
<dbReference type="AlphaFoldDB" id="A0A222FGF0"/>
<sequence>MELDEINELEISLGVDVGFFQSLLTEDDWSFVIKLHALLEAATGHLLVEHFDDERLVDVIAHLEMSNQRTGKVGLLKSMELISSDHKRFIVSLSELRNSLVHEIRNVNFSFKEMVSKYSDKEFQNFMKRFGLFLSSEQLSEKMYAESAKNDPKLFIFSSSVALLTFIYLRKKTSCYQRFFKAVKLVNEEPN</sequence>
<dbReference type="EMBL" id="CP022530">
    <property type="protein sequence ID" value="ASP37666.1"/>
    <property type="molecule type" value="Genomic_DNA"/>
</dbReference>
<evidence type="ECO:0000313" key="1">
    <source>
        <dbReference type="EMBL" id="ASP37666.1"/>
    </source>
</evidence>
<dbReference type="RefSeq" id="WP_094058876.1">
    <property type="nucleotide sequence ID" value="NZ_CP022530.1"/>
</dbReference>
<dbReference type="KEGG" id="bsan:CHH28_02825"/>
<dbReference type="OrthoDB" id="6388142at2"/>
<evidence type="ECO:0000313" key="2">
    <source>
        <dbReference type="Proteomes" id="UP000202440"/>
    </source>
</evidence>
<organism evidence="1 2">
    <name type="scientific">Bacterioplanes sanyensis</name>
    <dbReference type="NCBI Taxonomy" id="1249553"/>
    <lineage>
        <taxon>Bacteria</taxon>
        <taxon>Pseudomonadati</taxon>
        <taxon>Pseudomonadota</taxon>
        <taxon>Gammaproteobacteria</taxon>
        <taxon>Oceanospirillales</taxon>
        <taxon>Oceanospirillaceae</taxon>
        <taxon>Bacterioplanes</taxon>
    </lineage>
</organism>